<dbReference type="InterPro" id="IPR006680">
    <property type="entry name" value="Amidohydro-rel"/>
</dbReference>
<dbReference type="EMBL" id="BMND01000018">
    <property type="protein sequence ID" value="GGN51508.1"/>
    <property type="molecule type" value="Genomic_DNA"/>
</dbReference>
<evidence type="ECO:0000256" key="3">
    <source>
        <dbReference type="ARBA" id="ARBA00022833"/>
    </source>
</evidence>
<dbReference type="Gene3D" id="2.30.40.10">
    <property type="entry name" value="Urease, subunit C, domain 1"/>
    <property type="match status" value="1"/>
</dbReference>
<dbReference type="InterPro" id="IPR051781">
    <property type="entry name" value="Metallo-dep_Hydrolase"/>
</dbReference>
<dbReference type="SUPFAM" id="SSF51556">
    <property type="entry name" value="Metallo-dependent hydrolases"/>
    <property type="match status" value="1"/>
</dbReference>
<dbReference type="RefSeq" id="WP_189100260.1">
    <property type="nucleotide sequence ID" value="NZ_BMND01000018.1"/>
</dbReference>
<dbReference type="InterPro" id="IPR032466">
    <property type="entry name" value="Metal_Hydrolase"/>
</dbReference>
<evidence type="ECO:0000313" key="7">
    <source>
        <dbReference type="Proteomes" id="UP000600080"/>
    </source>
</evidence>
<reference evidence="7" key="1">
    <citation type="journal article" date="2019" name="Int. J. Syst. Evol. Microbiol.">
        <title>The Global Catalogue of Microorganisms (GCM) 10K type strain sequencing project: providing services to taxonomists for standard genome sequencing and annotation.</title>
        <authorList>
            <consortium name="The Broad Institute Genomics Platform"/>
            <consortium name="The Broad Institute Genome Sequencing Center for Infectious Disease"/>
            <person name="Wu L."/>
            <person name="Ma J."/>
        </authorList>
    </citation>
    <scope>NUCLEOTIDE SEQUENCE [LARGE SCALE GENOMIC DNA]</scope>
    <source>
        <strain evidence="7">CGMCC 4.7323</strain>
    </source>
</reference>
<keyword evidence="1" id="KW-0479">Metal-binding</keyword>
<evidence type="ECO:0000259" key="4">
    <source>
        <dbReference type="Pfam" id="PF01979"/>
    </source>
</evidence>
<evidence type="ECO:0000259" key="5">
    <source>
        <dbReference type="Pfam" id="PF22039"/>
    </source>
</evidence>
<dbReference type="InterPro" id="IPR011059">
    <property type="entry name" value="Metal-dep_hydrolase_composite"/>
</dbReference>
<protein>
    <submittedName>
        <fullName evidence="6">Amidohydrolase</fullName>
    </submittedName>
</protein>
<dbReference type="Pfam" id="PF22039">
    <property type="entry name" value="HUTI_composite_bact"/>
    <property type="match status" value="1"/>
</dbReference>
<organism evidence="6 7">
    <name type="scientific">Streptomyces kronopolitis</name>
    <dbReference type="NCBI Taxonomy" id="1612435"/>
    <lineage>
        <taxon>Bacteria</taxon>
        <taxon>Bacillati</taxon>
        <taxon>Actinomycetota</taxon>
        <taxon>Actinomycetes</taxon>
        <taxon>Kitasatosporales</taxon>
        <taxon>Streptomycetaceae</taxon>
        <taxon>Streptomyces</taxon>
    </lineage>
</organism>
<dbReference type="InterPro" id="IPR054418">
    <property type="entry name" value="MQNX/HUTI_composite_N"/>
</dbReference>
<keyword evidence="7" id="KW-1185">Reference proteome</keyword>
<sequence>MTDALLTAGQVITGPNGARITDGAVLVRGDRIAAVGPREEIERLAPEGLPTTAVPHGTLLPGLIDAHVHLIFDGGATPLETAQQTADEELLEGMAERAQQLLHSGVTTVRDLGDRNGLAIRLRDAIAGGAVPGPRVLSAATPLTSPGGHLHVFGGEVAGEDAIRTMIRRNADLGAEVIKVMATGGGMTKGGPAIWQNQFTEHELSVAVDEAACHGLPVAVHAHGTDGIAAAVRAGVATIEHCTWMTEGGDFDLREDVAMQIKSQGISVCTATSPNWRGFAERVGQERAEYLFSSMRWMADLGVPLIAGTDAGVTRADFDKLVNSLEFYEYLGLSNAKILDMATTDAAQGLGITGTGQIAEGQRADIIAVEGDPLVDLRALRDIRLVIAGGKRAR</sequence>
<dbReference type="PANTHER" id="PTHR43135">
    <property type="entry name" value="ALPHA-D-RIBOSE 1-METHYLPHOSPHONATE 5-TRIPHOSPHATE DIPHOSPHATASE"/>
    <property type="match status" value="1"/>
</dbReference>
<dbReference type="Proteomes" id="UP000600080">
    <property type="component" value="Unassembled WGS sequence"/>
</dbReference>
<dbReference type="Pfam" id="PF01979">
    <property type="entry name" value="Amidohydro_1"/>
    <property type="match status" value="1"/>
</dbReference>
<evidence type="ECO:0000313" key="6">
    <source>
        <dbReference type="EMBL" id="GGN51508.1"/>
    </source>
</evidence>
<feature type="domain" description="Amidohydrolase-related" evidence="4">
    <location>
        <begin position="58"/>
        <end position="391"/>
    </location>
</feature>
<name>A0ABQ2JMC9_9ACTN</name>
<dbReference type="PANTHER" id="PTHR43135:SF3">
    <property type="entry name" value="ALPHA-D-RIBOSE 1-METHYLPHOSPHONATE 5-TRIPHOSPHATE DIPHOSPHATASE"/>
    <property type="match status" value="1"/>
</dbReference>
<proteinExistence type="predicted"/>
<gene>
    <name evidence="6" type="ORF">GCM10012285_41730</name>
</gene>
<evidence type="ECO:0000256" key="2">
    <source>
        <dbReference type="ARBA" id="ARBA00022801"/>
    </source>
</evidence>
<dbReference type="SUPFAM" id="SSF51338">
    <property type="entry name" value="Composite domain of metallo-dependent hydrolases"/>
    <property type="match status" value="2"/>
</dbReference>
<dbReference type="GeneID" id="301549891"/>
<feature type="domain" description="Aminodeoxyfutalosine deaminase/Imidazolonepropionase-like composite" evidence="5">
    <location>
        <begin position="23"/>
        <end position="47"/>
    </location>
</feature>
<evidence type="ECO:0000256" key="1">
    <source>
        <dbReference type="ARBA" id="ARBA00022723"/>
    </source>
</evidence>
<keyword evidence="3" id="KW-0862">Zinc</keyword>
<keyword evidence="2" id="KW-0378">Hydrolase</keyword>
<accession>A0ABQ2JMC9</accession>
<comment type="caution">
    <text evidence="6">The sequence shown here is derived from an EMBL/GenBank/DDBJ whole genome shotgun (WGS) entry which is preliminary data.</text>
</comment>
<dbReference type="Gene3D" id="3.20.20.140">
    <property type="entry name" value="Metal-dependent hydrolases"/>
    <property type="match status" value="1"/>
</dbReference>